<accession>A0ABR9FXC4</accession>
<dbReference type="NCBIfam" id="NF000840">
    <property type="entry name" value="PRK00071.1-3"/>
    <property type="match status" value="1"/>
</dbReference>
<dbReference type="HAMAP" id="MF_00244">
    <property type="entry name" value="NaMN_adenylyltr"/>
    <property type="match status" value="1"/>
</dbReference>
<dbReference type="Pfam" id="PF01467">
    <property type="entry name" value="CTP_transf_like"/>
    <property type="match status" value="1"/>
</dbReference>
<protein>
    <recommendedName>
        <fullName evidence="11">Probable nicotinate-nucleotide adenylyltransferase</fullName>
        <ecNumber evidence="11">2.7.7.18</ecNumber>
    </recommendedName>
    <alternativeName>
        <fullName evidence="11">Deamido-NAD(+) diphosphorylase</fullName>
    </alternativeName>
    <alternativeName>
        <fullName evidence="11">Deamido-NAD(+) pyrophosphorylase</fullName>
    </alternativeName>
    <alternativeName>
        <fullName evidence="11">Nicotinate mononucleotide adenylyltransferase</fullName>
        <shortName evidence="11">NaMN adenylyltransferase</shortName>
    </alternativeName>
</protein>
<comment type="catalytic activity">
    <reaction evidence="10 11">
        <text>nicotinate beta-D-ribonucleotide + ATP + H(+) = deamido-NAD(+) + diphosphate</text>
        <dbReference type="Rhea" id="RHEA:22860"/>
        <dbReference type="ChEBI" id="CHEBI:15378"/>
        <dbReference type="ChEBI" id="CHEBI:30616"/>
        <dbReference type="ChEBI" id="CHEBI:33019"/>
        <dbReference type="ChEBI" id="CHEBI:57502"/>
        <dbReference type="ChEBI" id="CHEBI:58437"/>
        <dbReference type="EC" id="2.7.7.18"/>
    </reaction>
</comment>
<dbReference type="NCBIfam" id="TIGR00482">
    <property type="entry name" value="nicotinate (nicotinamide) nucleotide adenylyltransferase"/>
    <property type="match status" value="1"/>
</dbReference>
<evidence type="ECO:0000256" key="2">
    <source>
        <dbReference type="ARBA" id="ARBA00005019"/>
    </source>
</evidence>
<keyword evidence="5 11" id="KW-0808">Transferase</keyword>
<feature type="domain" description="Cytidyltransferase-like" evidence="12">
    <location>
        <begin position="10"/>
        <end position="190"/>
    </location>
</feature>
<evidence type="ECO:0000256" key="10">
    <source>
        <dbReference type="ARBA" id="ARBA00048721"/>
    </source>
</evidence>
<dbReference type="NCBIfam" id="NF000839">
    <property type="entry name" value="PRK00071.1-1"/>
    <property type="match status" value="1"/>
</dbReference>
<keyword evidence="6 11" id="KW-0548">Nucleotidyltransferase</keyword>
<comment type="similarity">
    <text evidence="3 11">Belongs to the NadD family.</text>
</comment>
<dbReference type="InterPro" id="IPR005248">
    <property type="entry name" value="NadD/NMNAT"/>
</dbReference>
<dbReference type="GO" id="GO:0004515">
    <property type="term" value="F:nicotinate-nucleotide adenylyltransferase activity"/>
    <property type="evidence" value="ECO:0007669"/>
    <property type="project" value="UniProtKB-EC"/>
</dbReference>
<comment type="caution">
    <text evidence="13">The sequence shown here is derived from an EMBL/GenBank/DDBJ whole genome shotgun (WGS) entry which is preliminary data.</text>
</comment>
<name>A0ABR9FXC4_9GAMM</name>
<evidence type="ECO:0000256" key="3">
    <source>
        <dbReference type="ARBA" id="ARBA00009014"/>
    </source>
</evidence>
<evidence type="ECO:0000256" key="8">
    <source>
        <dbReference type="ARBA" id="ARBA00022840"/>
    </source>
</evidence>
<evidence type="ECO:0000313" key="13">
    <source>
        <dbReference type="EMBL" id="MBE0463290.1"/>
    </source>
</evidence>
<evidence type="ECO:0000259" key="12">
    <source>
        <dbReference type="Pfam" id="PF01467"/>
    </source>
</evidence>
<keyword evidence="4 11" id="KW-0662">Pyridine nucleotide biosynthesis</keyword>
<reference evidence="13 14" key="1">
    <citation type="submission" date="2020-07" db="EMBL/GenBank/DDBJ databases">
        <title>Halophilic bacteria isolated from french cheeses.</title>
        <authorList>
            <person name="Kothe C.I."/>
            <person name="Farah-Kraiem B."/>
            <person name="Renault P."/>
            <person name="Dridi B."/>
        </authorList>
    </citation>
    <scope>NUCLEOTIDE SEQUENCE [LARGE SCALE GENOMIC DNA]</scope>
    <source>
        <strain evidence="13 14">FME20</strain>
    </source>
</reference>
<keyword evidence="9 11" id="KW-0520">NAD</keyword>
<dbReference type="InterPro" id="IPR004821">
    <property type="entry name" value="Cyt_trans-like"/>
</dbReference>
<dbReference type="PANTHER" id="PTHR39321:SF3">
    <property type="entry name" value="PHOSPHOPANTETHEINE ADENYLYLTRANSFERASE"/>
    <property type="match status" value="1"/>
</dbReference>
<organism evidence="13 14">
    <name type="scientific">Halomonas colorata</name>
    <dbReference type="NCBI Taxonomy" id="2742615"/>
    <lineage>
        <taxon>Bacteria</taxon>
        <taxon>Pseudomonadati</taxon>
        <taxon>Pseudomonadota</taxon>
        <taxon>Gammaproteobacteria</taxon>
        <taxon>Oceanospirillales</taxon>
        <taxon>Halomonadaceae</taxon>
        <taxon>Halomonas</taxon>
    </lineage>
</organism>
<evidence type="ECO:0000256" key="6">
    <source>
        <dbReference type="ARBA" id="ARBA00022695"/>
    </source>
</evidence>
<dbReference type="RefSeq" id="WP_192537845.1">
    <property type="nucleotide sequence ID" value="NZ_JABUZA010000026.1"/>
</dbReference>
<evidence type="ECO:0000256" key="7">
    <source>
        <dbReference type="ARBA" id="ARBA00022741"/>
    </source>
</evidence>
<comment type="pathway">
    <text evidence="2 11">Cofactor biosynthesis; NAD(+) biosynthesis; deamido-NAD(+) from nicotinate D-ribonucleotide: step 1/1.</text>
</comment>
<sequence length="223" mass="24947">MSSPPIKIGMLGGTFDPVHHGHLRSALEVREALGLDRLHMIPAPKPPLRGAPQVSAEQRLALLNAGIGDTPGLYADDRELRREGPSYSIDTLAQLRAEYGEQARLVMVIGFDAFLRLHQWYRAGDLFSLAHVVVMARPGYQMPWTSELRELVGECEVESVDSLMQYPNGGLLTLSLPSMMAISATYIRQRLREGKSIHYLLPNAVEEAIRENGFYQHFSQHDE</sequence>
<keyword evidence="7 11" id="KW-0547">Nucleotide-binding</keyword>
<dbReference type="PANTHER" id="PTHR39321">
    <property type="entry name" value="NICOTINATE-NUCLEOTIDE ADENYLYLTRANSFERASE-RELATED"/>
    <property type="match status" value="1"/>
</dbReference>
<keyword evidence="14" id="KW-1185">Reference proteome</keyword>
<dbReference type="SUPFAM" id="SSF52374">
    <property type="entry name" value="Nucleotidylyl transferase"/>
    <property type="match status" value="1"/>
</dbReference>
<dbReference type="NCBIfam" id="TIGR00125">
    <property type="entry name" value="cyt_tran_rel"/>
    <property type="match status" value="1"/>
</dbReference>
<evidence type="ECO:0000256" key="1">
    <source>
        <dbReference type="ARBA" id="ARBA00002324"/>
    </source>
</evidence>
<gene>
    <name evidence="11 13" type="primary">nadD</name>
    <name evidence="13" type="ORF">EI547_07445</name>
</gene>
<evidence type="ECO:0000313" key="14">
    <source>
        <dbReference type="Proteomes" id="UP001645038"/>
    </source>
</evidence>
<dbReference type="Proteomes" id="UP001645038">
    <property type="component" value="Unassembled WGS sequence"/>
</dbReference>
<evidence type="ECO:0000256" key="11">
    <source>
        <dbReference type="HAMAP-Rule" id="MF_00244"/>
    </source>
</evidence>
<evidence type="ECO:0000256" key="4">
    <source>
        <dbReference type="ARBA" id="ARBA00022642"/>
    </source>
</evidence>
<dbReference type="EC" id="2.7.7.18" evidence="11"/>
<evidence type="ECO:0000256" key="9">
    <source>
        <dbReference type="ARBA" id="ARBA00023027"/>
    </source>
</evidence>
<comment type="function">
    <text evidence="1 11">Catalyzes the reversible adenylation of nicotinate mononucleotide (NaMN) to nicotinic acid adenine dinucleotide (NaAD).</text>
</comment>
<dbReference type="Gene3D" id="3.40.50.620">
    <property type="entry name" value="HUPs"/>
    <property type="match status" value="1"/>
</dbReference>
<proteinExistence type="inferred from homology"/>
<evidence type="ECO:0000256" key="5">
    <source>
        <dbReference type="ARBA" id="ARBA00022679"/>
    </source>
</evidence>
<dbReference type="EMBL" id="RRZB01000014">
    <property type="protein sequence ID" value="MBE0463290.1"/>
    <property type="molecule type" value="Genomic_DNA"/>
</dbReference>
<dbReference type="CDD" id="cd02165">
    <property type="entry name" value="NMNAT"/>
    <property type="match status" value="1"/>
</dbReference>
<keyword evidence="8 11" id="KW-0067">ATP-binding</keyword>
<dbReference type="InterPro" id="IPR014729">
    <property type="entry name" value="Rossmann-like_a/b/a_fold"/>
</dbReference>